<feature type="compositionally biased region" description="Polar residues" evidence="1">
    <location>
        <begin position="19"/>
        <end position="40"/>
    </location>
</feature>
<comment type="caution">
    <text evidence="2">The sequence shown here is derived from an EMBL/GenBank/DDBJ whole genome shotgun (WGS) entry which is preliminary data.</text>
</comment>
<feature type="region of interest" description="Disordered" evidence="1">
    <location>
        <begin position="1"/>
        <end position="43"/>
    </location>
</feature>
<gene>
    <name evidence="2" type="ORF">RHS03_06154</name>
</gene>
<feature type="non-terminal residue" evidence="2">
    <location>
        <position position="1"/>
    </location>
</feature>
<sequence length="104" mass="11057">MKHIRKLLKSPKDGGRSRGSPSRPETPSPNNSVQGATPRTGSPVAVSALVFNPLVPVPSSPHIEPAQTKTTGTSKDNWKNLDAFLEALKRSSAFSPLVSAIEDL</sequence>
<feature type="non-terminal residue" evidence="2">
    <location>
        <position position="104"/>
    </location>
</feature>
<evidence type="ECO:0000313" key="3">
    <source>
        <dbReference type="Proteomes" id="UP000602905"/>
    </source>
</evidence>
<evidence type="ECO:0000313" key="2">
    <source>
        <dbReference type="EMBL" id="KAF8703924.1"/>
    </source>
</evidence>
<name>A0A8H7HSJ1_9AGAM</name>
<reference evidence="2" key="1">
    <citation type="submission" date="2020-09" db="EMBL/GenBank/DDBJ databases">
        <title>Comparative genome analyses of four rice-infecting Rhizoctonia solani isolates reveal extensive enrichment of homogalacturonan modification genes.</title>
        <authorList>
            <person name="Lee D.-Y."/>
            <person name="Jeon J."/>
            <person name="Kim K.-T."/>
            <person name="Cheong K."/>
            <person name="Song H."/>
            <person name="Choi G."/>
            <person name="Ko J."/>
            <person name="Opiyo S.O."/>
            <person name="Zuo S."/>
            <person name="Madhav S."/>
            <person name="Lee Y.-H."/>
            <person name="Wang G.-L."/>
        </authorList>
    </citation>
    <scope>NUCLEOTIDE SEQUENCE</scope>
    <source>
        <strain evidence="2">AG1-IA WGL</strain>
    </source>
</reference>
<accession>A0A8H7HSJ1</accession>
<feature type="region of interest" description="Disordered" evidence="1">
    <location>
        <begin position="57"/>
        <end position="76"/>
    </location>
</feature>
<protein>
    <submittedName>
        <fullName evidence="2">Uncharacterized protein</fullName>
    </submittedName>
</protein>
<dbReference type="AlphaFoldDB" id="A0A8H7HSJ1"/>
<dbReference type="Proteomes" id="UP000602905">
    <property type="component" value="Unassembled WGS sequence"/>
</dbReference>
<evidence type="ECO:0000256" key="1">
    <source>
        <dbReference type="SAM" id="MobiDB-lite"/>
    </source>
</evidence>
<dbReference type="EMBL" id="JACYCD010000062">
    <property type="protein sequence ID" value="KAF8703924.1"/>
    <property type="molecule type" value="Genomic_DNA"/>
</dbReference>
<proteinExistence type="predicted"/>
<organism evidence="2 3">
    <name type="scientific">Rhizoctonia solani</name>
    <dbReference type="NCBI Taxonomy" id="456999"/>
    <lineage>
        <taxon>Eukaryota</taxon>
        <taxon>Fungi</taxon>
        <taxon>Dikarya</taxon>
        <taxon>Basidiomycota</taxon>
        <taxon>Agaricomycotina</taxon>
        <taxon>Agaricomycetes</taxon>
        <taxon>Cantharellales</taxon>
        <taxon>Ceratobasidiaceae</taxon>
        <taxon>Rhizoctonia</taxon>
    </lineage>
</organism>